<sequence length="85" mass="9169">MFSFSVSFDEKEHEPISQTIQPQEGSSLGLNSQDKGEGTSRSTNLGVDWSLSDDLAMDLSPNVKGKGKATETSTPSKKRRSAPSH</sequence>
<evidence type="ECO:0000313" key="3">
    <source>
        <dbReference type="Proteomes" id="UP000324748"/>
    </source>
</evidence>
<feature type="region of interest" description="Disordered" evidence="1">
    <location>
        <begin position="1"/>
        <end position="85"/>
    </location>
</feature>
<name>A0A5B0MDB9_PUCGR</name>
<organism evidence="2 3">
    <name type="scientific">Puccinia graminis f. sp. tritici</name>
    <dbReference type="NCBI Taxonomy" id="56615"/>
    <lineage>
        <taxon>Eukaryota</taxon>
        <taxon>Fungi</taxon>
        <taxon>Dikarya</taxon>
        <taxon>Basidiomycota</taxon>
        <taxon>Pucciniomycotina</taxon>
        <taxon>Pucciniomycetes</taxon>
        <taxon>Pucciniales</taxon>
        <taxon>Pucciniaceae</taxon>
        <taxon>Puccinia</taxon>
    </lineage>
</organism>
<reference evidence="2 3" key="1">
    <citation type="submission" date="2019-05" db="EMBL/GenBank/DDBJ databases">
        <title>Emergence of the Ug99 lineage of the wheat stem rust pathogen through somatic hybridization.</title>
        <authorList>
            <person name="Li F."/>
            <person name="Upadhyaya N.M."/>
            <person name="Sperschneider J."/>
            <person name="Matny O."/>
            <person name="Nguyen-Phuc H."/>
            <person name="Mago R."/>
            <person name="Raley C."/>
            <person name="Miller M.E."/>
            <person name="Silverstein K.A.T."/>
            <person name="Henningsen E."/>
            <person name="Hirsch C.D."/>
            <person name="Visser B."/>
            <person name="Pretorius Z.A."/>
            <person name="Steffenson B.J."/>
            <person name="Schwessinger B."/>
            <person name="Dodds P.N."/>
            <person name="Figueroa M."/>
        </authorList>
    </citation>
    <scope>NUCLEOTIDE SEQUENCE [LARGE SCALE GENOMIC DNA]</scope>
    <source>
        <strain evidence="2">21-0</strain>
    </source>
</reference>
<dbReference type="Proteomes" id="UP000324748">
    <property type="component" value="Unassembled WGS sequence"/>
</dbReference>
<accession>A0A5B0MDB9</accession>
<keyword evidence="3" id="KW-1185">Reference proteome</keyword>
<evidence type="ECO:0000313" key="2">
    <source>
        <dbReference type="EMBL" id="KAA1074611.1"/>
    </source>
</evidence>
<feature type="compositionally biased region" description="Basic residues" evidence="1">
    <location>
        <begin position="76"/>
        <end position="85"/>
    </location>
</feature>
<evidence type="ECO:0000256" key="1">
    <source>
        <dbReference type="SAM" id="MobiDB-lite"/>
    </source>
</evidence>
<comment type="caution">
    <text evidence="2">The sequence shown here is derived from an EMBL/GenBank/DDBJ whole genome shotgun (WGS) entry which is preliminary data.</text>
</comment>
<proteinExistence type="predicted"/>
<feature type="compositionally biased region" description="Polar residues" evidence="1">
    <location>
        <begin position="16"/>
        <end position="45"/>
    </location>
</feature>
<dbReference type="EMBL" id="VSWC01000157">
    <property type="protein sequence ID" value="KAA1074611.1"/>
    <property type="molecule type" value="Genomic_DNA"/>
</dbReference>
<dbReference type="OrthoDB" id="10277017at2759"/>
<dbReference type="AlphaFoldDB" id="A0A5B0MDB9"/>
<protein>
    <submittedName>
        <fullName evidence="2">Uncharacterized protein</fullName>
    </submittedName>
</protein>
<gene>
    <name evidence="2" type="ORF">PGT21_013386</name>
</gene>